<dbReference type="PRINTS" id="PR00778">
    <property type="entry name" value="HTHARSR"/>
</dbReference>
<dbReference type="InterPro" id="IPR036388">
    <property type="entry name" value="WH-like_DNA-bd_sf"/>
</dbReference>
<dbReference type="GO" id="GO:0003677">
    <property type="term" value="F:DNA binding"/>
    <property type="evidence" value="ECO:0007669"/>
    <property type="project" value="UniProtKB-KW"/>
</dbReference>
<dbReference type="PROSITE" id="PS50987">
    <property type="entry name" value="HTH_ARSR_2"/>
    <property type="match status" value="1"/>
</dbReference>
<dbReference type="NCBIfam" id="NF033788">
    <property type="entry name" value="HTH_metalloreg"/>
    <property type="match status" value="1"/>
</dbReference>
<dbReference type="PANTHER" id="PTHR33154">
    <property type="entry name" value="TRANSCRIPTIONAL REGULATOR, ARSR FAMILY"/>
    <property type="match status" value="1"/>
</dbReference>
<dbReference type="InterPro" id="IPR051081">
    <property type="entry name" value="HTH_MetalResp_TranReg"/>
</dbReference>
<proteinExistence type="predicted"/>
<keyword evidence="1" id="KW-0805">Transcription regulation</keyword>
<dbReference type="Pfam" id="PF12840">
    <property type="entry name" value="HTH_20"/>
    <property type="match status" value="1"/>
</dbReference>
<organism evidence="5 6">
    <name type="scientific">Lysinibacillus xylanilyticus</name>
    <dbReference type="NCBI Taxonomy" id="582475"/>
    <lineage>
        <taxon>Bacteria</taxon>
        <taxon>Bacillati</taxon>
        <taxon>Bacillota</taxon>
        <taxon>Bacilli</taxon>
        <taxon>Bacillales</taxon>
        <taxon>Bacillaceae</taxon>
        <taxon>Lysinibacillus</taxon>
    </lineage>
</organism>
<evidence type="ECO:0000259" key="4">
    <source>
        <dbReference type="PROSITE" id="PS50987"/>
    </source>
</evidence>
<dbReference type="OrthoDB" id="9794330at2"/>
<dbReference type="Gene3D" id="1.10.10.10">
    <property type="entry name" value="Winged helix-like DNA-binding domain superfamily/Winged helix DNA-binding domain"/>
    <property type="match status" value="1"/>
</dbReference>
<comment type="caution">
    <text evidence="5">The sequence shown here is derived from an EMBL/GenBank/DDBJ whole genome shotgun (WGS) entry which is preliminary data.</text>
</comment>
<keyword evidence="3" id="KW-0804">Transcription</keyword>
<dbReference type="InterPro" id="IPR036390">
    <property type="entry name" value="WH_DNA-bd_sf"/>
</dbReference>
<dbReference type="SUPFAM" id="SSF46785">
    <property type="entry name" value="Winged helix' DNA-binding domain"/>
    <property type="match status" value="1"/>
</dbReference>
<dbReference type="Proteomes" id="UP000037326">
    <property type="component" value="Unassembled WGS sequence"/>
</dbReference>
<dbReference type="GO" id="GO:0003700">
    <property type="term" value="F:DNA-binding transcription factor activity"/>
    <property type="evidence" value="ECO:0007669"/>
    <property type="project" value="InterPro"/>
</dbReference>
<dbReference type="RefSeq" id="WP_049667149.1">
    <property type="nucleotide sequence ID" value="NZ_JBIVOC010000044.1"/>
</dbReference>
<gene>
    <name evidence="5" type="ORF">ACZ11_10495</name>
</gene>
<dbReference type="CDD" id="cd00090">
    <property type="entry name" value="HTH_ARSR"/>
    <property type="match status" value="1"/>
</dbReference>
<accession>A0A0K9FGB1</accession>
<dbReference type="GeneID" id="96598675"/>
<name>A0A0K9FGB1_9BACI</name>
<reference evidence="6" key="1">
    <citation type="submission" date="2015-07" db="EMBL/GenBank/DDBJ databases">
        <authorList>
            <consortium name="Consortium for Microbial Forensics and Genomics (microFORGE)"/>
            <person name="Knight B.M."/>
            <person name="Roberts D.P."/>
            <person name="Lin D."/>
            <person name="Hari K."/>
            <person name="Fletcher J."/>
            <person name="Melcher U."/>
            <person name="Blagden T."/>
            <person name="Winegar R.A."/>
        </authorList>
    </citation>
    <scope>NUCLEOTIDE SEQUENCE [LARGE SCALE GENOMIC DNA]</scope>
    <source>
        <strain evidence="6">DSM 23493</strain>
    </source>
</reference>
<dbReference type="AlphaFoldDB" id="A0A0K9FGB1"/>
<dbReference type="InterPro" id="IPR011991">
    <property type="entry name" value="ArsR-like_HTH"/>
</dbReference>
<evidence type="ECO:0000256" key="3">
    <source>
        <dbReference type="ARBA" id="ARBA00023163"/>
    </source>
</evidence>
<sequence length="101" mass="11884">MYYSFMIIEQRNEDQIKVQIFKALADESRLEIIRILRDQKGELSCGEVGERINISKSTASYHFKTLREAGLTSTRKETRNKYVKLRLDTFEKYLPGFLDSL</sequence>
<dbReference type="SMART" id="SM00418">
    <property type="entry name" value="HTH_ARSR"/>
    <property type="match status" value="1"/>
</dbReference>
<feature type="domain" description="HTH arsR-type" evidence="4">
    <location>
        <begin position="9"/>
        <end position="101"/>
    </location>
</feature>
<dbReference type="EMBL" id="LFXJ01000005">
    <property type="protein sequence ID" value="KMY33268.1"/>
    <property type="molecule type" value="Genomic_DNA"/>
</dbReference>
<dbReference type="InterPro" id="IPR001845">
    <property type="entry name" value="HTH_ArsR_DNA-bd_dom"/>
</dbReference>
<dbReference type="PATRIC" id="fig|582475.4.peg.1689"/>
<protein>
    <submittedName>
        <fullName evidence="5">Transcriptional regulator</fullName>
    </submittedName>
</protein>
<keyword evidence="2" id="KW-0238">DNA-binding</keyword>
<evidence type="ECO:0000313" key="5">
    <source>
        <dbReference type="EMBL" id="KMY33268.1"/>
    </source>
</evidence>
<evidence type="ECO:0000313" key="6">
    <source>
        <dbReference type="Proteomes" id="UP000037326"/>
    </source>
</evidence>
<dbReference type="PANTHER" id="PTHR33154:SF25">
    <property type="entry name" value="LMO0101 PROTEIN"/>
    <property type="match status" value="1"/>
</dbReference>
<evidence type="ECO:0000256" key="1">
    <source>
        <dbReference type="ARBA" id="ARBA00023015"/>
    </source>
</evidence>
<evidence type="ECO:0000256" key="2">
    <source>
        <dbReference type="ARBA" id="ARBA00023125"/>
    </source>
</evidence>